<evidence type="ECO:0000259" key="1">
    <source>
        <dbReference type="Pfam" id="PF05193"/>
    </source>
</evidence>
<dbReference type="EMBL" id="UOGD01000066">
    <property type="protein sequence ID" value="VAX16929.1"/>
    <property type="molecule type" value="Genomic_DNA"/>
</dbReference>
<feature type="domain" description="Peptidase M16 C-terminal" evidence="1">
    <location>
        <begin position="85"/>
        <end position="253"/>
    </location>
</feature>
<feature type="non-terminal residue" evidence="2">
    <location>
        <position position="1"/>
    </location>
</feature>
<dbReference type="Gene3D" id="3.30.830.10">
    <property type="entry name" value="Metalloenzyme, LuxS/M16 peptidase-like"/>
    <property type="match status" value="2"/>
</dbReference>
<organism evidence="2">
    <name type="scientific">hydrothermal vent metagenome</name>
    <dbReference type="NCBI Taxonomy" id="652676"/>
    <lineage>
        <taxon>unclassified sequences</taxon>
        <taxon>metagenomes</taxon>
        <taxon>ecological metagenomes</taxon>
    </lineage>
</organism>
<dbReference type="InterPro" id="IPR011249">
    <property type="entry name" value="Metalloenz_LuxS/M16"/>
</dbReference>
<dbReference type="InterPro" id="IPR007863">
    <property type="entry name" value="Peptidase_M16_C"/>
</dbReference>
<name>A0A3B1BFN8_9ZZZZ</name>
<dbReference type="SUPFAM" id="SSF63411">
    <property type="entry name" value="LuxS/MPP-like metallohydrolase"/>
    <property type="match status" value="2"/>
</dbReference>
<reference evidence="2" key="1">
    <citation type="submission" date="2018-06" db="EMBL/GenBank/DDBJ databases">
        <authorList>
            <person name="Zhirakovskaya E."/>
        </authorList>
    </citation>
    <scope>NUCLEOTIDE SEQUENCE</scope>
</reference>
<accession>A0A3B1BFN8</accession>
<evidence type="ECO:0000313" key="2">
    <source>
        <dbReference type="EMBL" id="VAX16929.1"/>
    </source>
</evidence>
<dbReference type="AlphaFoldDB" id="A0A3B1BFN8"/>
<dbReference type="GO" id="GO:0046872">
    <property type="term" value="F:metal ion binding"/>
    <property type="evidence" value="ECO:0007669"/>
    <property type="project" value="InterPro"/>
</dbReference>
<sequence length="320" mass="36885">DIYLSPTFGYIRVEGLADDIEGVIKYLNEEMLNFVPTEEEFNKVNKGGMHSMMMGKDKSKEMFKQAYESLVMEPEVQTMDVKILDYNKFLEFGKEYFVPSNIIISVVSKDDPKTINEYFADFKSDVTPVFTGLAKERGFVMWNEPKKLEKEGGGEQSHTFYGFVKKYDKIDKPALTVLSLMLKDEIVFNIREKQGLAYRMSAGINMRGDKALFYVKVPTQPKNVEKLVPQFPGLFNPNFADKITEDDLEKTVNMYLGKMMFRRLSSINQAYYLAHSYYFDGNIEADKNDLDALKNVKLDDVKNAAKKYLEVENPVEIIIH</sequence>
<proteinExistence type="predicted"/>
<protein>
    <submittedName>
        <fullName evidence="2">FIG007959: peptidase, M16 family</fullName>
    </submittedName>
</protein>
<gene>
    <name evidence="2" type="ORF">MNBD_IGNAVI01-1000</name>
</gene>
<dbReference type="Pfam" id="PF05193">
    <property type="entry name" value="Peptidase_M16_C"/>
    <property type="match status" value="1"/>
</dbReference>